<evidence type="ECO:0008006" key="3">
    <source>
        <dbReference type="Google" id="ProtNLM"/>
    </source>
</evidence>
<dbReference type="OrthoDB" id="5359163at2"/>
<dbReference type="EMBL" id="FOXB01000027">
    <property type="protein sequence ID" value="SFP59105.1"/>
    <property type="molecule type" value="Genomic_DNA"/>
</dbReference>
<accession>A0A1I5RKM7</accession>
<name>A0A1I5RKM7_9BACT</name>
<reference evidence="1 2" key="1">
    <citation type="submission" date="2016-10" db="EMBL/GenBank/DDBJ databases">
        <authorList>
            <person name="de Groot N.N."/>
        </authorList>
    </citation>
    <scope>NUCLEOTIDE SEQUENCE [LARGE SCALE GENOMIC DNA]</scope>
    <source>
        <strain evidence="1 2">EP1-55-1</strain>
    </source>
</reference>
<protein>
    <recommendedName>
        <fullName evidence="3">CRISPR-associated protein Csh1</fullName>
    </recommendedName>
</protein>
<dbReference type="STRING" id="223786.SAMN05216234_12725"/>
<keyword evidence="2" id="KW-1185">Reference proteome</keyword>
<dbReference type="RefSeq" id="WP_092913021.1">
    <property type="nucleotide sequence ID" value="NZ_FOXB01000027.1"/>
</dbReference>
<evidence type="ECO:0000313" key="1">
    <source>
        <dbReference type="EMBL" id="SFP59105.1"/>
    </source>
</evidence>
<evidence type="ECO:0000313" key="2">
    <source>
        <dbReference type="Proteomes" id="UP000199227"/>
    </source>
</evidence>
<sequence>MADLVKIFYEVGKAYKDEIYDNYNQIHSKNIEKIITVDIANSDYQPIVYDRDVMVHRFFLRVTSSNGGNLYPFLFLSDKVIDGVKKAFKNMGKYLDKDNKKRVKEIEEKIDYKKLEENISSYIGEKNIYLGLLYEDKTFNEYFPVIVDNYIQNVCKGDVELKANCYIDGEAVIGFDAGLNFCSVNELPTALRKVTKYRLLPLSKEAACLVKQGFQKVFEEQIFRFYLFGHSYYLLPTLFIENKRAFFEKLEESAKDFDQTIKEKYTLERRLERLVKSLDGEKMSQKVLFSFLFADKNNNAIDLYQMIEDVAPSRITTARALMKDYYIESANYSRFTKKADYKEDDVYIRDYIDDSLFLAKLIFGKESIPHSSKLESMIAKKILFGFNGLNCEKREFSKVLGGYFKDDTNFEKHQRFINFLESLGVLAFGGKNLIDMEVMMEDVGQFSEIAEQKFAEVELLKKLKAREFYALGALAQFVMNWQYANGSDALAKYLDGIGSITMQNVDRVFRKVYEASRKYGMGGKDYDDLMNLYVKAKEAVKKEDVISIDQANIAFVMGSIDFKNYKDSKKEEGEEK</sequence>
<dbReference type="AlphaFoldDB" id="A0A1I5RKM7"/>
<dbReference type="Proteomes" id="UP000199227">
    <property type="component" value="Unassembled WGS sequence"/>
</dbReference>
<organism evidence="1 2">
    <name type="scientific">Hydrogenimonas thermophila</name>
    <dbReference type="NCBI Taxonomy" id="223786"/>
    <lineage>
        <taxon>Bacteria</taxon>
        <taxon>Pseudomonadati</taxon>
        <taxon>Campylobacterota</taxon>
        <taxon>Epsilonproteobacteria</taxon>
        <taxon>Campylobacterales</taxon>
        <taxon>Hydrogenimonadaceae</taxon>
        <taxon>Hydrogenimonas</taxon>
    </lineage>
</organism>
<gene>
    <name evidence="1" type="ORF">SAMN05216234_12725</name>
</gene>
<proteinExistence type="predicted"/>